<dbReference type="GO" id="GO:0016301">
    <property type="term" value="F:kinase activity"/>
    <property type="evidence" value="ECO:0007669"/>
    <property type="project" value="UniProtKB-KW"/>
</dbReference>
<feature type="domain" description="Carbohydrate kinase PfkB" evidence="4">
    <location>
        <begin position="93"/>
        <end position="375"/>
    </location>
</feature>
<dbReference type="Pfam" id="PF00294">
    <property type="entry name" value="PfkB"/>
    <property type="match status" value="1"/>
</dbReference>
<dbReference type="SUPFAM" id="SSF53613">
    <property type="entry name" value="Ribokinase-like"/>
    <property type="match status" value="1"/>
</dbReference>
<evidence type="ECO:0000256" key="3">
    <source>
        <dbReference type="SAM" id="MobiDB-lite"/>
    </source>
</evidence>
<feature type="compositionally biased region" description="Basic and acidic residues" evidence="3">
    <location>
        <begin position="60"/>
        <end position="74"/>
    </location>
</feature>
<proteinExistence type="predicted"/>
<evidence type="ECO:0000259" key="4">
    <source>
        <dbReference type="Pfam" id="PF00294"/>
    </source>
</evidence>
<feature type="region of interest" description="Disordered" evidence="3">
    <location>
        <begin position="57"/>
        <end position="86"/>
    </location>
</feature>
<dbReference type="Proteomes" id="UP000316181">
    <property type="component" value="Unassembled WGS sequence"/>
</dbReference>
<dbReference type="AlphaFoldDB" id="A0A542SMM4"/>
<dbReference type="GO" id="GO:0005829">
    <property type="term" value="C:cytosol"/>
    <property type="evidence" value="ECO:0007669"/>
    <property type="project" value="TreeGrafter"/>
</dbReference>
<evidence type="ECO:0000313" key="6">
    <source>
        <dbReference type="Proteomes" id="UP000316181"/>
    </source>
</evidence>
<protein>
    <submittedName>
        <fullName evidence="5">Sugar/nucleoside kinase (Ribokinase family)</fullName>
    </submittedName>
</protein>
<dbReference type="PANTHER" id="PTHR10584:SF157">
    <property type="entry name" value="SULFOFRUCTOSE KINASE"/>
    <property type="match status" value="1"/>
</dbReference>
<dbReference type="InterPro" id="IPR029056">
    <property type="entry name" value="Ribokinase-like"/>
</dbReference>
<reference evidence="5 6" key="1">
    <citation type="submission" date="2019-06" db="EMBL/GenBank/DDBJ databases">
        <title>Sequencing the genomes of 1000 actinobacteria strains.</title>
        <authorList>
            <person name="Klenk H.-P."/>
        </authorList>
    </citation>
    <scope>NUCLEOTIDE SEQUENCE [LARGE SCALE GENOMIC DNA]</scope>
    <source>
        <strain evidence="5 6">DSM 10596</strain>
    </source>
</reference>
<keyword evidence="2 5" id="KW-0418">Kinase</keyword>
<comment type="caution">
    <text evidence="5">The sequence shown here is derived from an EMBL/GenBank/DDBJ whole genome shotgun (WGS) entry which is preliminary data.</text>
</comment>
<evidence type="ECO:0000256" key="2">
    <source>
        <dbReference type="ARBA" id="ARBA00022777"/>
    </source>
</evidence>
<gene>
    <name evidence="5" type="ORF">FB389_0457</name>
</gene>
<keyword evidence="1" id="KW-0808">Transferase</keyword>
<dbReference type="InterPro" id="IPR011611">
    <property type="entry name" value="PfkB_dom"/>
</dbReference>
<evidence type="ECO:0000313" key="5">
    <source>
        <dbReference type="EMBL" id="TQK75818.1"/>
    </source>
</evidence>
<sequence length="388" mass="40362">MTESGALGVSGGARTRRVRGFGSSAVVCAGVLTESSALGATSERAGYSIIEQRNRYSKRVSHETRPLPHDEDRATGVPGPAGQRSAHPIGHFVGLATLDIIHRVEHVPGSDEKVTALGTTLAAGGPATNAAVVFAGLGGRATLTASVGADAAGELVLGDLDREQVRIDRAACVTEGARTSVATIAVTASIGERAIISAGDGAHSPAPSTRPPGLARYARVVLADSYETHLSIPLLTEANALGIPTILDIGRRKQNSLDLLELTTLAIVSRDFDRARSTAAIFAQIHACGTPYVVITDGDKPIEYSISLPTVRRTGTVPTTRVENVVDTLGAGDFFHGSAAHFVAANGLSPASFERLLAYAGRITALSVQSFGTRTWLRDLHMAAARGH</sequence>
<name>A0A542SMM4_9MICO</name>
<organism evidence="5 6">
    <name type="scientific">Rarobacter incanus</name>
    <dbReference type="NCBI Taxonomy" id="153494"/>
    <lineage>
        <taxon>Bacteria</taxon>
        <taxon>Bacillati</taxon>
        <taxon>Actinomycetota</taxon>
        <taxon>Actinomycetes</taxon>
        <taxon>Micrococcales</taxon>
        <taxon>Rarobacteraceae</taxon>
        <taxon>Rarobacter</taxon>
    </lineage>
</organism>
<dbReference type="Gene3D" id="3.40.1190.20">
    <property type="match status" value="1"/>
</dbReference>
<accession>A0A542SMM4</accession>
<dbReference type="PANTHER" id="PTHR10584">
    <property type="entry name" value="SUGAR KINASE"/>
    <property type="match status" value="1"/>
</dbReference>
<dbReference type="OrthoDB" id="9795789at2"/>
<dbReference type="EMBL" id="VFNV01000001">
    <property type="protein sequence ID" value="TQK75818.1"/>
    <property type="molecule type" value="Genomic_DNA"/>
</dbReference>
<evidence type="ECO:0000256" key="1">
    <source>
        <dbReference type="ARBA" id="ARBA00022679"/>
    </source>
</evidence>
<keyword evidence="6" id="KW-1185">Reference proteome</keyword>